<feature type="region of interest" description="Disordered" evidence="1">
    <location>
        <begin position="585"/>
        <end position="626"/>
    </location>
</feature>
<dbReference type="PANTHER" id="PTHR32091:SF4">
    <property type="entry name" value="OS07G0546100 PROTEIN"/>
    <property type="match status" value="1"/>
</dbReference>
<dbReference type="Proteomes" id="UP000827889">
    <property type="component" value="Chromosome 3"/>
</dbReference>
<feature type="compositionally biased region" description="Basic and acidic residues" evidence="1">
    <location>
        <begin position="543"/>
        <end position="560"/>
    </location>
</feature>
<dbReference type="RefSeq" id="XP_030513220.2">
    <property type="nucleotide sequence ID" value="XM_030657360.2"/>
</dbReference>
<organism evidence="2 3">
    <name type="scientific">Rhodamnia argentea</name>
    <dbReference type="NCBI Taxonomy" id="178133"/>
    <lineage>
        <taxon>Eukaryota</taxon>
        <taxon>Viridiplantae</taxon>
        <taxon>Streptophyta</taxon>
        <taxon>Embryophyta</taxon>
        <taxon>Tracheophyta</taxon>
        <taxon>Spermatophyta</taxon>
        <taxon>Magnoliopsida</taxon>
        <taxon>eudicotyledons</taxon>
        <taxon>Gunneridae</taxon>
        <taxon>Pentapetalae</taxon>
        <taxon>rosids</taxon>
        <taxon>malvids</taxon>
        <taxon>Myrtales</taxon>
        <taxon>Myrtaceae</taxon>
        <taxon>Myrtoideae</taxon>
        <taxon>Myrteae</taxon>
        <taxon>Australasian group</taxon>
        <taxon>Rhodamnia</taxon>
    </lineage>
</organism>
<feature type="compositionally biased region" description="Basic and acidic residues" evidence="1">
    <location>
        <begin position="496"/>
        <end position="534"/>
    </location>
</feature>
<protein>
    <submittedName>
        <fullName evidence="3">Uncharacterized protein LOC115727190</fullName>
    </submittedName>
</protein>
<feature type="compositionally biased region" description="Basic and acidic residues" evidence="1">
    <location>
        <begin position="463"/>
        <end position="474"/>
    </location>
</feature>
<gene>
    <name evidence="3" type="primary">LOC115727190</name>
</gene>
<keyword evidence="2" id="KW-1185">Reference proteome</keyword>
<proteinExistence type="predicted"/>
<dbReference type="AlphaFoldDB" id="A0A8B8MT03"/>
<accession>A0A8B8MT03</accession>
<feature type="compositionally biased region" description="Polar residues" evidence="1">
    <location>
        <begin position="585"/>
        <end position="609"/>
    </location>
</feature>
<sequence length="626" mass="68860">MSKKKTFSGSTMTLKDFHGGSIPSDLPLPSAPGVTVRPSDRPGFERQAPWGNPVGRPDHRSRPNSSPATRHFDDKSPFLSQTMPIGRNFDEDERKPLDGISASRRTISDDSIRVPSRLELKPQSVTVGRVPSPQGQSQVLQLPSHPQSAYFGVAAEGTQLGISSPSAGGNNRPGVPGSSLNVWAARKEAASVGESFQSAWSASSASSKLVHASALEKVSSGRWQSKPTVPHQVDVEVNKFVEEESELITRGVDDGKFRRSNVVAAREHHDAALARHVERNLNVAVGFHGGRKGLPDHMMVESSDGKERSPLIYSESVKLMHTEGKLGQSRLQQPVPSEASERPKLKLFPRTRPLESSELPSGEPKLVHQRPIDLVHSGMTDELQGIVNPAKHALHGPESGNLAVERPKLNLKPRSQPIEQLEGDNERDRNYVFGGARPRELVLRERGIDDVPVNNHDLGPSSDRLKNDVPKTERASGNVIPTYHSQQSENLVIDQRNGKKFERKDQRIVEKDDVQRRSWRNENRQNGKEAEKQQPPHHQQQQPERRPSPETWRKPVEEPPKPASPEAGVRFGKAASAVELAQAFSGSLSAQPSTPKFSGQKGIPTQPQMPFSRLTGPASRPQINGY</sequence>
<dbReference type="GO" id="GO:0003729">
    <property type="term" value="F:mRNA binding"/>
    <property type="evidence" value="ECO:0007669"/>
    <property type="project" value="TreeGrafter"/>
</dbReference>
<dbReference type="GeneID" id="115727190"/>
<evidence type="ECO:0000313" key="2">
    <source>
        <dbReference type="Proteomes" id="UP000827889"/>
    </source>
</evidence>
<evidence type="ECO:0000256" key="1">
    <source>
        <dbReference type="SAM" id="MobiDB-lite"/>
    </source>
</evidence>
<feature type="region of interest" description="Disordered" evidence="1">
    <location>
        <begin position="1"/>
        <end position="110"/>
    </location>
</feature>
<evidence type="ECO:0000313" key="3">
    <source>
        <dbReference type="RefSeq" id="XP_030513220.2"/>
    </source>
</evidence>
<reference evidence="3" key="1">
    <citation type="submission" date="2025-08" db="UniProtKB">
        <authorList>
            <consortium name="RefSeq"/>
        </authorList>
    </citation>
    <scope>IDENTIFICATION</scope>
    <source>
        <tissue evidence="3">Leaf</tissue>
    </source>
</reference>
<dbReference type="InterPro" id="IPR010433">
    <property type="entry name" value="EIF-4B_pln"/>
</dbReference>
<dbReference type="KEGG" id="rarg:115727190"/>
<name>A0A8B8MT03_9MYRT</name>
<feature type="region of interest" description="Disordered" evidence="1">
    <location>
        <begin position="450"/>
        <end position="571"/>
    </location>
</feature>
<feature type="compositionally biased region" description="Basic and acidic residues" evidence="1">
    <location>
        <begin position="88"/>
        <end position="97"/>
    </location>
</feature>
<dbReference type="GO" id="GO:0003743">
    <property type="term" value="F:translation initiation factor activity"/>
    <property type="evidence" value="ECO:0007669"/>
    <property type="project" value="InterPro"/>
</dbReference>
<dbReference type="PANTHER" id="PTHR32091">
    <property type="entry name" value="EUKARYOTIC TRANSLATION INITIATION FACTOR 4B"/>
    <property type="match status" value="1"/>
</dbReference>